<protein>
    <submittedName>
        <fullName evidence="4">Thiamine phosphate synthase</fullName>
    </submittedName>
</protein>
<dbReference type="Gene3D" id="3.20.20.70">
    <property type="entry name" value="Aldolase class I"/>
    <property type="match status" value="1"/>
</dbReference>
<dbReference type="AlphaFoldDB" id="A0A3N0BUD3"/>
<evidence type="ECO:0000313" key="4">
    <source>
        <dbReference type="EMBL" id="RNL52802.1"/>
    </source>
</evidence>
<dbReference type="InterPro" id="IPR013785">
    <property type="entry name" value="Aldolase_TIM"/>
</dbReference>
<dbReference type="EMBL" id="RBEE01000022">
    <property type="protein sequence ID" value="RNL52802.1"/>
    <property type="molecule type" value="Genomic_DNA"/>
</dbReference>
<dbReference type="Pfam" id="PF02581">
    <property type="entry name" value="TMP-TENI"/>
    <property type="match status" value="1"/>
</dbReference>
<dbReference type="PANTHER" id="PTHR20857:SF15">
    <property type="entry name" value="THIAMINE-PHOSPHATE SYNTHASE"/>
    <property type="match status" value="1"/>
</dbReference>
<evidence type="ECO:0000256" key="1">
    <source>
        <dbReference type="ARBA" id="ARBA00004948"/>
    </source>
</evidence>
<organism evidence="4 5">
    <name type="scientific">Pedobacter jejuensis</name>
    <dbReference type="NCBI Taxonomy" id="1268550"/>
    <lineage>
        <taxon>Bacteria</taxon>
        <taxon>Pseudomonadati</taxon>
        <taxon>Bacteroidota</taxon>
        <taxon>Sphingobacteriia</taxon>
        <taxon>Sphingobacteriales</taxon>
        <taxon>Sphingobacteriaceae</taxon>
        <taxon>Pedobacter</taxon>
    </lineage>
</organism>
<evidence type="ECO:0000256" key="2">
    <source>
        <dbReference type="ARBA" id="ARBA00022977"/>
    </source>
</evidence>
<dbReference type="GO" id="GO:0009228">
    <property type="term" value="P:thiamine biosynthetic process"/>
    <property type="evidence" value="ECO:0007669"/>
    <property type="project" value="UniProtKB-KW"/>
</dbReference>
<dbReference type="InterPro" id="IPR036206">
    <property type="entry name" value="ThiamineP_synth_sf"/>
</dbReference>
<name>A0A3N0BUD3_9SPHI</name>
<dbReference type="GO" id="GO:0005737">
    <property type="term" value="C:cytoplasm"/>
    <property type="evidence" value="ECO:0007669"/>
    <property type="project" value="TreeGrafter"/>
</dbReference>
<dbReference type="SUPFAM" id="SSF51391">
    <property type="entry name" value="Thiamin phosphate synthase"/>
    <property type="match status" value="1"/>
</dbReference>
<dbReference type="Proteomes" id="UP000274046">
    <property type="component" value="Unassembled WGS sequence"/>
</dbReference>
<keyword evidence="5" id="KW-1185">Reference proteome</keyword>
<feature type="domain" description="Thiamine phosphate synthase/TenI" evidence="3">
    <location>
        <begin position="10"/>
        <end position="191"/>
    </location>
</feature>
<dbReference type="OrthoDB" id="9812206at2"/>
<dbReference type="CDD" id="cd00564">
    <property type="entry name" value="TMP_TenI"/>
    <property type="match status" value="1"/>
</dbReference>
<keyword evidence="2" id="KW-0784">Thiamine biosynthesis</keyword>
<evidence type="ECO:0000259" key="3">
    <source>
        <dbReference type="Pfam" id="PF02581"/>
    </source>
</evidence>
<accession>A0A3N0BUD3</accession>
<dbReference type="RefSeq" id="WP_123205903.1">
    <property type="nucleotide sequence ID" value="NZ_RBEE01000022.1"/>
</dbReference>
<evidence type="ECO:0000313" key="5">
    <source>
        <dbReference type="Proteomes" id="UP000274046"/>
    </source>
</evidence>
<sequence>MKYIEKLQYITHDIAHLTHIEQAQNACEAGAKWIQYRCLSKTDEELLQDINEIAGICDDWGTTLIVTNHIHLNGTADIQGFHIEDLDADFNKLRTQVGDDITLGGSANTIDNLIRLGKQGVDYAGFGPFAATETKPNNYPFITLSEYRNAIKELENQNLNLPILAVGGITNYDVESLMQTGIYGIAVSGAINFADDFIQAYQDFYEAVKG</sequence>
<gene>
    <name evidence="4" type="ORF">D7004_10955</name>
</gene>
<proteinExistence type="predicted"/>
<dbReference type="InterPro" id="IPR022998">
    <property type="entry name" value="ThiamineP_synth_TenI"/>
</dbReference>
<comment type="pathway">
    <text evidence="1">Cofactor biosynthesis; thiamine diphosphate biosynthesis.</text>
</comment>
<dbReference type="GO" id="GO:0004789">
    <property type="term" value="F:thiamine-phosphate diphosphorylase activity"/>
    <property type="evidence" value="ECO:0007669"/>
    <property type="project" value="TreeGrafter"/>
</dbReference>
<comment type="caution">
    <text evidence="4">The sequence shown here is derived from an EMBL/GenBank/DDBJ whole genome shotgun (WGS) entry which is preliminary data.</text>
</comment>
<reference evidence="4 5" key="1">
    <citation type="submission" date="2018-10" db="EMBL/GenBank/DDBJ databases">
        <title>Genome sequencing of Pedobacter jejuensis TNB23.</title>
        <authorList>
            <person name="Cho Y.-J."/>
            <person name="Cho A."/>
            <person name="Kim O.-S."/>
        </authorList>
    </citation>
    <scope>NUCLEOTIDE SEQUENCE [LARGE SCALE GENOMIC DNA]</scope>
    <source>
        <strain evidence="4 5">TNB23</strain>
    </source>
</reference>
<dbReference type="PANTHER" id="PTHR20857">
    <property type="entry name" value="THIAMINE-PHOSPHATE PYROPHOSPHORYLASE"/>
    <property type="match status" value="1"/>
</dbReference>